<evidence type="ECO:0000256" key="2">
    <source>
        <dbReference type="SAM" id="SignalP"/>
    </source>
</evidence>
<feature type="signal peptide" evidence="2">
    <location>
        <begin position="1"/>
        <end position="18"/>
    </location>
</feature>
<dbReference type="Proteomes" id="UP000006727">
    <property type="component" value="Chromosome 2"/>
</dbReference>
<evidence type="ECO:0000256" key="1">
    <source>
        <dbReference type="SAM" id="MobiDB-lite"/>
    </source>
</evidence>
<feature type="chain" id="PRO_5036043104" evidence="2">
    <location>
        <begin position="19"/>
        <end position="73"/>
    </location>
</feature>
<gene>
    <name evidence="3" type="ORF">PHYPA_002521</name>
</gene>
<dbReference type="InParanoid" id="A0A2K1L117"/>
<proteinExistence type="predicted"/>
<name>A0A2K1L117_PHYPA</name>
<protein>
    <submittedName>
        <fullName evidence="3 4">Uncharacterized protein</fullName>
    </submittedName>
</protein>
<dbReference type="AlphaFoldDB" id="A0A2K1L117"/>
<dbReference type="EMBL" id="ABEU02000002">
    <property type="protein sequence ID" value="PNR59729.1"/>
    <property type="molecule type" value="Genomic_DNA"/>
</dbReference>
<keyword evidence="2" id="KW-0732">Signal</keyword>
<reference evidence="4" key="3">
    <citation type="submission" date="2020-12" db="UniProtKB">
        <authorList>
            <consortium name="EnsemblPlants"/>
        </authorList>
    </citation>
    <scope>IDENTIFICATION</scope>
</reference>
<evidence type="ECO:0000313" key="3">
    <source>
        <dbReference type="EMBL" id="PNR59729.1"/>
    </source>
</evidence>
<evidence type="ECO:0000313" key="4">
    <source>
        <dbReference type="EnsemblPlants" id="PAC:32933747.CDS.1"/>
    </source>
</evidence>
<dbReference type="EnsemblPlants" id="Pp3c2_11039V3.1">
    <property type="protein sequence ID" value="PAC:32933747.CDS.1"/>
    <property type="gene ID" value="Pp3c2_11039"/>
</dbReference>
<feature type="region of interest" description="Disordered" evidence="1">
    <location>
        <begin position="18"/>
        <end position="40"/>
    </location>
</feature>
<accession>A0A2K1L117</accession>
<keyword evidence="5" id="KW-1185">Reference proteome</keyword>
<reference evidence="3 5" key="1">
    <citation type="journal article" date="2008" name="Science">
        <title>The Physcomitrella genome reveals evolutionary insights into the conquest of land by plants.</title>
        <authorList>
            <person name="Rensing S."/>
            <person name="Lang D."/>
            <person name="Zimmer A."/>
            <person name="Terry A."/>
            <person name="Salamov A."/>
            <person name="Shapiro H."/>
            <person name="Nishiyama T."/>
            <person name="Perroud P.-F."/>
            <person name="Lindquist E."/>
            <person name="Kamisugi Y."/>
            <person name="Tanahashi T."/>
            <person name="Sakakibara K."/>
            <person name="Fujita T."/>
            <person name="Oishi K."/>
            <person name="Shin-I T."/>
            <person name="Kuroki Y."/>
            <person name="Toyoda A."/>
            <person name="Suzuki Y."/>
            <person name="Hashimoto A."/>
            <person name="Yamaguchi K."/>
            <person name="Sugano A."/>
            <person name="Kohara Y."/>
            <person name="Fujiyama A."/>
            <person name="Anterola A."/>
            <person name="Aoki S."/>
            <person name="Ashton N."/>
            <person name="Barbazuk W.B."/>
            <person name="Barker E."/>
            <person name="Bennetzen J."/>
            <person name="Bezanilla M."/>
            <person name="Blankenship R."/>
            <person name="Cho S.H."/>
            <person name="Dutcher S."/>
            <person name="Estelle M."/>
            <person name="Fawcett J.A."/>
            <person name="Gundlach H."/>
            <person name="Hanada K."/>
            <person name="Heyl A."/>
            <person name="Hicks K.A."/>
            <person name="Hugh J."/>
            <person name="Lohr M."/>
            <person name="Mayer K."/>
            <person name="Melkozernov A."/>
            <person name="Murata T."/>
            <person name="Nelson D."/>
            <person name="Pils B."/>
            <person name="Prigge M."/>
            <person name="Reiss B."/>
            <person name="Renner T."/>
            <person name="Rombauts S."/>
            <person name="Rushton P."/>
            <person name="Sanderfoot A."/>
            <person name="Schween G."/>
            <person name="Shiu S.-H."/>
            <person name="Stueber K."/>
            <person name="Theodoulou F.L."/>
            <person name="Tu H."/>
            <person name="Van de Peer Y."/>
            <person name="Verrier P.J."/>
            <person name="Waters E."/>
            <person name="Wood A."/>
            <person name="Yang L."/>
            <person name="Cove D."/>
            <person name="Cuming A."/>
            <person name="Hasebe M."/>
            <person name="Lucas S."/>
            <person name="Mishler D.B."/>
            <person name="Reski R."/>
            <person name="Grigoriev I."/>
            <person name="Quatrano R.S."/>
            <person name="Boore J.L."/>
        </authorList>
    </citation>
    <scope>NUCLEOTIDE SEQUENCE [LARGE SCALE GENOMIC DNA]</scope>
    <source>
        <strain evidence="4 5">cv. Gransden 2004</strain>
    </source>
</reference>
<sequence>MTLQSGRWLLITVNLVDSGQLPGGESVHTPTPEDDSQGSRNLIPLRRRCSSRALMKKSLVVLDLNKLGVGIAG</sequence>
<dbReference type="Gramene" id="Pp3c2_11039V3.1">
    <property type="protein sequence ID" value="PAC:32933747.CDS.1"/>
    <property type="gene ID" value="Pp3c2_11039"/>
</dbReference>
<organism evidence="3">
    <name type="scientific">Physcomitrium patens</name>
    <name type="common">Spreading-leaved earth moss</name>
    <name type="synonym">Physcomitrella patens</name>
    <dbReference type="NCBI Taxonomy" id="3218"/>
    <lineage>
        <taxon>Eukaryota</taxon>
        <taxon>Viridiplantae</taxon>
        <taxon>Streptophyta</taxon>
        <taxon>Embryophyta</taxon>
        <taxon>Bryophyta</taxon>
        <taxon>Bryophytina</taxon>
        <taxon>Bryopsida</taxon>
        <taxon>Funariidae</taxon>
        <taxon>Funariales</taxon>
        <taxon>Funariaceae</taxon>
        <taxon>Physcomitrium</taxon>
    </lineage>
</organism>
<evidence type="ECO:0000313" key="5">
    <source>
        <dbReference type="Proteomes" id="UP000006727"/>
    </source>
</evidence>
<reference evidence="3 5" key="2">
    <citation type="journal article" date="2018" name="Plant J.">
        <title>The Physcomitrella patens chromosome-scale assembly reveals moss genome structure and evolution.</title>
        <authorList>
            <person name="Lang D."/>
            <person name="Ullrich K.K."/>
            <person name="Murat F."/>
            <person name="Fuchs J."/>
            <person name="Jenkins J."/>
            <person name="Haas F.B."/>
            <person name="Piednoel M."/>
            <person name="Gundlach H."/>
            <person name="Van Bel M."/>
            <person name="Meyberg R."/>
            <person name="Vives C."/>
            <person name="Morata J."/>
            <person name="Symeonidi A."/>
            <person name="Hiss M."/>
            <person name="Muchero W."/>
            <person name="Kamisugi Y."/>
            <person name="Saleh O."/>
            <person name="Blanc G."/>
            <person name="Decker E.L."/>
            <person name="van Gessel N."/>
            <person name="Grimwood J."/>
            <person name="Hayes R.D."/>
            <person name="Graham S.W."/>
            <person name="Gunter L.E."/>
            <person name="McDaniel S.F."/>
            <person name="Hoernstein S.N.W."/>
            <person name="Larsson A."/>
            <person name="Li F.W."/>
            <person name="Perroud P.F."/>
            <person name="Phillips J."/>
            <person name="Ranjan P."/>
            <person name="Rokshar D.S."/>
            <person name="Rothfels C.J."/>
            <person name="Schneider L."/>
            <person name="Shu S."/>
            <person name="Stevenson D.W."/>
            <person name="Thummler F."/>
            <person name="Tillich M."/>
            <person name="Villarreal Aguilar J.C."/>
            <person name="Widiez T."/>
            <person name="Wong G.K."/>
            <person name="Wymore A."/>
            <person name="Zhang Y."/>
            <person name="Zimmer A.D."/>
            <person name="Quatrano R.S."/>
            <person name="Mayer K.F.X."/>
            <person name="Goodstein D."/>
            <person name="Casacuberta J.M."/>
            <person name="Vandepoele K."/>
            <person name="Reski R."/>
            <person name="Cuming A.C."/>
            <person name="Tuskan G.A."/>
            <person name="Maumus F."/>
            <person name="Salse J."/>
            <person name="Schmutz J."/>
            <person name="Rensing S.A."/>
        </authorList>
    </citation>
    <scope>NUCLEOTIDE SEQUENCE [LARGE SCALE GENOMIC DNA]</scope>
    <source>
        <strain evidence="4 5">cv. Gransden 2004</strain>
    </source>
</reference>